<feature type="domain" description="C2H2-type" evidence="9">
    <location>
        <begin position="41"/>
        <end position="65"/>
    </location>
</feature>
<dbReference type="FunFam" id="3.30.160.60:FF:000931">
    <property type="entry name" value="zinc finger protein 697"/>
    <property type="match status" value="1"/>
</dbReference>
<dbReference type="Proteomes" id="UP000520535">
    <property type="component" value="Unassembled WGS sequence"/>
</dbReference>
<dbReference type="PROSITE" id="PS00028">
    <property type="entry name" value="ZINC_FINGER_C2H2_1"/>
    <property type="match status" value="1"/>
</dbReference>
<dbReference type="SMART" id="SM00355">
    <property type="entry name" value="ZnF_C2H2"/>
    <property type="match status" value="1"/>
</dbReference>
<reference evidence="10 11" key="1">
    <citation type="submission" date="2019-09" db="EMBL/GenBank/DDBJ databases">
        <title>Bird 10,000 Genomes (B10K) Project - Family phase.</title>
        <authorList>
            <person name="Zhang G."/>
        </authorList>
    </citation>
    <scope>NUCLEOTIDE SEQUENCE [LARGE SCALE GENOMIC DNA]</scope>
    <source>
        <strain evidence="10">B10K-DU-012-52</strain>
    </source>
</reference>
<dbReference type="SUPFAM" id="SSF57667">
    <property type="entry name" value="beta-beta-alpha zinc fingers"/>
    <property type="match status" value="1"/>
</dbReference>
<keyword evidence="11" id="KW-1185">Reference proteome</keyword>
<dbReference type="InterPro" id="IPR036236">
    <property type="entry name" value="Znf_C2H2_sf"/>
</dbReference>
<evidence type="ECO:0000256" key="8">
    <source>
        <dbReference type="SAM" id="MobiDB-lite"/>
    </source>
</evidence>
<dbReference type="GO" id="GO:0008270">
    <property type="term" value="F:zinc ion binding"/>
    <property type="evidence" value="ECO:0007669"/>
    <property type="project" value="UniProtKB-KW"/>
</dbReference>
<evidence type="ECO:0000259" key="9">
    <source>
        <dbReference type="PROSITE" id="PS50157"/>
    </source>
</evidence>
<accession>A0A7L2VJF0</accession>
<sequence>APPQPAAPPEAPKATPPPPAAPEAPKNPTGDPSSPAKSRPYPCPECGKTFGRPTHLKTHQRTHSG</sequence>
<keyword evidence="7" id="KW-0479">Metal-binding</keyword>
<evidence type="ECO:0000256" key="5">
    <source>
        <dbReference type="ARBA" id="ARBA00023163"/>
    </source>
</evidence>
<feature type="compositionally biased region" description="Basic residues" evidence="8">
    <location>
        <begin position="54"/>
        <end position="65"/>
    </location>
</feature>
<dbReference type="EMBL" id="VYZX01018501">
    <property type="protein sequence ID" value="NXS58016.1"/>
    <property type="molecule type" value="Genomic_DNA"/>
</dbReference>
<keyword evidence="7" id="KW-0863">Zinc-finger</keyword>
<evidence type="ECO:0000256" key="7">
    <source>
        <dbReference type="PROSITE-ProRule" id="PRU00042"/>
    </source>
</evidence>
<feature type="compositionally biased region" description="Pro residues" evidence="8">
    <location>
        <begin position="1"/>
        <end position="22"/>
    </location>
</feature>
<comment type="similarity">
    <text evidence="2">Belongs to the krueppel C2H2-type zinc-finger protein family.</text>
</comment>
<keyword evidence="6" id="KW-0539">Nucleus</keyword>
<gene>
    <name evidence="10" type="primary">Zscan2_1</name>
    <name evidence="10" type="ORF">BRALEP_R14522</name>
</gene>
<keyword evidence="4" id="KW-0238">DNA-binding</keyword>
<proteinExistence type="inferred from homology"/>
<evidence type="ECO:0000313" key="11">
    <source>
        <dbReference type="Proteomes" id="UP000520535"/>
    </source>
</evidence>
<dbReference type="GO" id="GO:0005634">
    <property type="term" value="C:nucleus"/>
    <property type="evidence" value="ECO:0007669"/>
    <property type="project" value="UniProtKB-SubCell"/>
</dbReference>
<dbReference type="GO" id="GO:0003677">
    <property type="term" value="F:DNA binding"/>
    <property type="evidence" value="ECO:0007669"/>
    <property type="project" value="UniProtKB-KW"/>
</dbReference>
<protein>
    <submittedName>
        <fullName evidence="10">ZSCA2 protein</fullName>
    </submittedName>
</protein>
<evidence type="ECO:0000256" key="6">
    <source>
        <dbReference type="ARBA" id="ARBA00023242"/>
    </source>
</evidence>
<comment type="subcellular location">
    <subcellularLocation>
        <location evidence="1">Nucleus</location>
    </subcellularLocation>
</comment>
<dbReference type="InterPro" id="IPR013087">
    <property type="entry name" value="Znf_C2H2_type"/>
</dbReference>
<feature type="region of interest" description="Disordered" evidence="8">
    <location>
        <begin position="1"/>
        <end position="65"/>
    </location>
</feature>
<evidence type="ECO:0000256" key="2">
    <source>
        <dbReference type="ARBA" id="ARBA00006991"/>
    </source>
</evidence>
<keyword evidence="7" id="KW-0862">Zinc</keyword>
<dbReference type="AlphaFoldDB" id="A0A7L2VJF0"/>
<keyword evidence="5" id="KW-0804">Transcription</keyword>
<evidence type="ECO:0000256" key="3">
    <source>
        <dbReference type="ARBA" id="ARBA00023015"/>
    </source>
</evidence>
<feature type="non-terminal residue" evidence="10">
    <location>
        <position position="1"/>
    </location>
</feature>
<dbReference type="OrthoDB" id="8117402at2759"/>
<name>A0A7L2VJF0_9AVES</name>
<dbReference type="Pfam" id="PF00096">
    <property type="entry name" value="zf-C2H2"/>
    <property type="match status" value="1"/>
</dbReference>
<comment type="caution">
    <text evidence="10">The sequence shown here is derived from an EMBL/GenBank/DDBJ whole genome shotgun (WGS) entry which is preliminary data.</text>
</comment>
<dbReference type="PROSITE" id="PS50157">
    <property type="entry name" value="ZINC_FINGER_C2H2_2"/>
    <property type="match status" value="1"/>
</dbReference>
<evidence type="ECO:0000313" key="10">
    <source>
        <dbReference type="EMBL" id="NXS58016.1"/>
    </source>
</evidence>
<dbReference type="Gene3D" id="3.30.160.60">
    <property type="entry name" value="Classic Zinc Finger"/>
    <property type="match status" value="1"/>
</dbReference>
<organism evidence="10 11">
    <name type="scientific">Brachypteracias leptosomus</name>
    <name type="common">short-legged ground-roller</name>
    <dbReference type="NCBI Taxonomy" id="135165"/>
    <lineage>
        <taxon>Eukaryota</taxon>
        <taxon>Metazoa</taxon>
        <taxon>Chordata</taxon>
        <taxon>Craniata</taxon>
        <taxon>Vertebrata</taxon>
        <taxon>Euteleostomi</taxon>
        <taxon>Archelosauria</taxon>
        <taxon>Archosauria</taxon>
        <taxon>Dinosauria</taxon>
        <taxon>Saurischia</taxon>
        <taxon>Theropoda</taxon>
        <taxon>Coelurosauria</taxon>
        <taxon>Aves</taxon>
        <taxon>Neognathae</taxon>
        <taxon>Neoaves</taxon>
        <taxon>Telluraves</taxon>
        <taxon>Coraciimorphae</taxon>
        <taxon>Coraciiformes</taxon>
        <taxon>Brachypteraciidae</taxon>
        <taxon>Brachypteracias</taxon>
    </lineage>
</organism>
<keyword evidence="3" id="KW-0805">Transcription regulation</keyword>
<evidence type="ECO:0000256" key="4">
    <source>
        <dbReference type="ARBA" id="ARBA00023125"/>
    </source>
</evidence>
<evidence type="ECO:0000256" key="1">
    <source>
        <dbReference type="ARBA" id="ARBA00004123"/>
    </source>
</evidence>
<feature type="non-terminal residue" evidence="10">
    <location>
        <position position="65"/>
    </location>
</feature>